<evidence type="ECO:0000313" key="2">
    <source>
        <dbReference type="Proteomes" id="UP001595803"/>
    </source>
</evidence>
<dbReference type="Proteomes" id="UP001595803">
    <property type="component" value="Unassembled WGS sequence"/>
</dbReference>
<name>A0ABV7ZAU6_9DEIO</name>
<comment type="caution">
    <text evidence="1">The sequence shown here is derived from an EMBL/GenBank/DDBJ whole genome shotgun (WGS) entry which is preliminary data.</text>
</comment>
<sequence>MTIPAVLVTVVALPAHQQRFLVQVMPLWEAIPGRPNALSVSRQSGWNNPTFRRWFERCLPWDTLHWELVTVLVRVGARAAICPRTRCECRPEIRHHDPWSGRSLERSGIALPSWIGQRGFPSGMRQTHPRGDQADRLVQNLAPLTTLLSERRRWLKMHLRAVVADGQYANVMV</sequence>
<accession>A0ABV7ZAU6</accession>
<reference evidence="2" key="1">
    <citation type="journal article" date="2019" name="Int. J. Syst. Evol. Microbiol.">
        <title>The Global Catalogue of Microorganisms (GCM) 10K type strain sequencing project: providing services to taxonomists for standard genome sequencing and annotation.</title>
        <authorList>
            <consortium name="The Broad Institute Genomics Platform"/>
            <consortium name="The Broad Institute Genome Sequencing Center for Infectious Disease"/>
            <person name="Wu L."/>
            <person name="Ma J."/>
        </authorList>
    </citation>
    <scope>NUCLEOTIDE SEQUENCE [LARGE SCALE GENOMIC DNA]</scope>
    <source>
        <strain evidence="2">CCTCC AB 2017081</strain>
    </source>
</reference>
<dbReference type="RefSeq" id="WP_380102586.1">
    <property type="nucleotide sequence ID" value="NZ_JBHRZG010000022.1"/>
</dbReference>
<keyword evidence="2" id="KW-1185">Reference proteome</keyword>
<protein>
    <recommendedName>
        <fullName evidence="3">Transposase</fullName>
    </recommendedName>
</protein>
<evidence type="ECO:0000313" key="1">
    <source>
        <dbReference type="EMBL" id="MFC3834169.1"/>
    </source>
</evidence>
<gene>
    <name evidence="1" type="ORF">ACFOSB_15040</name>
</gene>
<evidence type="ECO:0008006" key="3">
    <source>
        <dbReference type="Google" id="ProtNLM"/>
    </source>
</evidence>
<dbReference type="EMBL" id="JBHRZG010000022">
    <property type="protein sequence ID" value="MFC3834169.1"/>
    <property type="molecule type" value="Genomic_DNA"/>
</dbReference>
<organism evidence="1 2">
    <name type="scientific">Deinococcus rufus</name>
    <dbReference type="NCBI Taxonomy" id="2136097"/>
    <lineage>
        <taxon>Bacteria</taxon>
        <taxon>Thermotogati</taxon>
        <taxon>Deinococcota</taxon>
        <taxon>Deinococci</taxon>
        <taxon>Deinococcales</taxon>
        <taxon>Deinococcaceae</taxon>
        <taxon>Deinococcus</taxon>
    </lineage>
</organism>
<proteinExistence type="predicted"/>